<dbReference type="EMBL" id="MU404352">
    <property type="protein sequence ID" value="KAI1614754.1"/>
    <property type="molecule type" value="Genomic_DNA"/>
</dbReference>
<feature type="compositionally biased region" description="Basic and acidic residues" evidence="1">
    <location>
        <begin position="80"/>
        <end position="89"/>
    </location>
</feature>
<reference evidence="2" key="1">
    <citation type="journal article" date="2022" name="bioRxiv">
        <title>Deciphering the potential niche of two novel black yeast fungi from a biological soil crust based on their genomes, phenotypes, and melanin regulation.</title>
        <authorList>
            <consortium name="DOE Joint Genome Institute"/>
            <person name="Carr E.C."/>
            <person name="Barton Q."/>
            <person name="Grambo S."/>
            <person name="Sullivan M."/>
            <person name="Renfro C.M."/>
            <person name="Kuo A."/>
            <person name="Pangilinan J."/>
            <person name="Lipzen A."/>
            <person name="Keymanesh K."/>
            <person name="Savage E."/>
            <person name="Barry K."/>
            <person name="Grigoriev I.V."/>
            <person name="Riekhof W.R."/>
            <person name="Harris S.S."/>
        </authorList>
    </citation>
    <scope>NUCLEOTIDE SEQUENCE</scope>
    <source>
        <strain evidence="2">JF 03-4F</strain>
    </source>
</reference>
<accession>A0AAN6IGR1</accession>
<evidence type="ECO:0000256" key="1">
    <source>
        <dbReference type="SAM" id="MobiDB-lite"/>
    </source>
</evidence>
<gene>
    <name evidence="2" type="ORF">EDD36DRAFT_431316</name>
</gene>
<sequence>MSSYTYYQDGMSGTDAMPHHVPWTAGQPYRGPADFVRFDAPRYQAYPVPYQAATADPVGRMNMTQMTTVPAAHNWVTMKRQREPEHDEGYTNTKKPRNPSRRDLEFDWDRTQLRDPRLTPCRMLPPRRDEKDLTEEEKAFFKGPTPEWLKGKTRLSRADKDKIFEEEIRNIIAHSSHEKYVCYDKGPNGSPTYDQSGFQFDYFRVAEWMKPMRVNKNRAQRVRKQERHFKKHADDLDRINALFFLDGQGPSKGENNYVELLIKDKVSKDLGIPFHHIGVAEVEEWARRGFPKQDPRAYVAATMTEEEKKRLLFLLRGASLRK</sequence>
<evidence type="ECO:0000313" key="2">
    <source>
        <dbReference type="EMBL" id="KAI1614754.1"/>
    </source>
</evidence>
<evidence type="ECO:0000313" key="3">
    <source>
        <dbReference type="Proteomes" id="UP001203852"/>
    </source>
</evidence>
<dbReference type="Proteomes" id="UP001203852">
    <property type="component" value="Unassembled WGS sequence"/>
</dbReference>
<organism evidence="2 3">
    <name type="scientific">Exophiala viscosa</name>
    <dbReference type="NCBI Taxonomy" id="2486360"/>
    <lineage>
        <taxon>Eukaryota</taxon>
        <taxon>Fungi</taxon>
        <taxon>Dikarya</taxon>
        <taxon>Ascomycota</taxon>
        <taxon>Pezizomycotina</taxon>
        <taxon>Eurotiomycetes</taxon>
        <taxon>Chaetothyriomycetidae</taxon>
        <taxon>Chaetothyriales</taxon>
        <taxon>Herpotrichiellaceae</taxon>
        <taxon>Exophiala</taxon>
    </lineage>
</organism>
<keyword evidence="3" id="KW-1185">Reference proteome</keyword>
<proteinExistence type="predicted"/>
<name>A0AAN6IGR1_9EURO</name>
<protein>
    <submittedName>
        <fullName evidence="2">Uncharacterized protein</fullName>
    </submittedName>
</protein>
<dbReference type="AlphaFoldDB" id="A0AAN6IGR1"/>
<feature type="region of interest" description="Disordered" evidence="1">
    <location>
        <begin position="80"/>
        <end position="102"/>
    </location>
</feature>
<comment type="caution">
    <text evidence="2">The sequence shown here is derived from an EMBL/GenBank/DDBJ whole genome shotgun (WGS) entry which is preliminary data.</text>
</comment>